<organism evidence="2 3">
    <name type="scientific">Dyadobacter arcticus</name>
    <dbReference type="NCBI Taxonomy" id="1078754"/>
    <lineage>
        <taxon>Bacteria</taxon>
        <taxon>Pseudomonadati</taxon>
        <taxon>Bacteroidota</taxon>
        <taxon>Cytophagia</taxon>
        <taxon>Cytophagales</taxon>
        <taxon>Spirosomataceae</taxon>
        <taxon>Dyadobacter</taxon>
    </lineage>
</organism>
<evidence type="ECO:0000256" key="1">
    <source>
        <dbReference type="SAM" id="Phobius"/>
    </source>
</evidence>
<feature type="transmembrane region" description="Helical" evidence="1">
    <location>
        <begin position="12"/>
        <end position="36"/>
    </location>
</feature>
<sequence length="125" mass="14535">MNQHNRYKKRFGLFPVFALAAALILGLVIRLLWNAILPYALNANPISYWQAVGLFVLCKILFGGFRGPMGGPDRWNKWQNFDKGGMPGKSPFSDWRNKWMGMSDEERIKFRQEMRRRCGKPPENT</sequence>
<dbReference type="Proteomes" id="UP001179181">
    <property type="component" value="Unassembled WGS sequence"/>
</dbReference>
<dbReference type="RefSeq" id="WP_167267870.1">
    <property type="nucleotide sequence ID" value="NZ_JAASQJ010000001.1"/>
</dbReference>
<accession>A0ABX0UFY7</accession>
<dbReference type="EMBL" id="JAASQJ010000001">
    <property type="protein sequence ID" value="NIJ51919.1"/>
    <property type="molecule type" value="Genomic_DNA"/>
</dbReference>
<keyword evidence="1" id="KW-0472">Membrane</keyword>
<proteinExistence type="predicted"/>
<evidence type="ECO:0000313" key="2">
    <source>
        <dbReference type="EMBL" id="NIJ51919.1"/>
    </source>
</evidence>
<evidence type="ECO:0000313" key="3">
    <source>
        <dbReference type="Proteomes" id="UP001179181"/>
    </source>
</evidence>
<name>A0ABX0UFY7_9BACT</name>
<comment type="caution">
    <text evidence="2">The sequence shown here is derived from an EMBL/GenBank/DDBJ whole genome shotgun (WGS) entry which is preliminary data.</text>
</comment>
<reference evidence="2 3" key="1">
    <citation type="submission" date="2020-03" db="EMBL/GenBank/DDBJ databases">
        <title>Genomic Encyclopedia of Type Strains, Phase IV (KMG-IV): sequencing the most valuable type-strain genomes for metagenomic binning, comparative biology and taxonomic classification.</title>
        <authorList>
            <person name="Goeker M."/>
        </authorList>
    </citation>
    <scope>NUCLEOTIDE SEQUENCE [LARGE SCALE GENOMIC DNA]</scope>
    <source>
        <strain evidence="2 3">DSM 102865</strain>
    </source>
</reference>
<keyword evidence="1" id="KW-1133">Transmembrane helix</keyword>
<feature type="transmembrane region" description="Helical" evidence="1">
    <location>
        <begin position="48"/>
        <end position="65"/>
    </location>
</feature>
<gene>
    <name evidence="2" type="ORF">FHS68_001075</name>
</gene>
<protein>
    <submittedName>
        <fullName evidence="2">Uncharacterized protein</fullName>
    </submittedName>
</protein>
<keyword evidence="1" id="KW-0812">Transmembrane</keyword>
<keyword evidence="3" id="KW-1185">Reference proteome</keyword>